<dbReference type="RefSeq" id="WP_135624654.1">
    <property type="nucleotide sequence ID" value="NZ_RQGD01000035.1"/>
</dbReference>
<accession>A0A4R9JYC6</accession>
<dbReference type="AlphaFoldDB" id="A0A4R9JYC6"/>
<gene>
    <name evidence="1" type="ORF">EHQ58_14760</name>
</gene>
<comment type="caution">
    <text evidence="1">The sequence shown here is derived from an EMBL/GenBank/DDBJ whole genome shotgun (WGS) entry which is preliminary data.</text>
</comment>
<dbReference type="OrthoDB" id="9801773at2"/>
<dbReference type="Proteomes" id="UP000297693">
    <property type="component" value="Unassembled WGS sequence"/>
</dbReference>
<reference evidence="1" key="1">
    <citation type="journal article" date="2019" name="PLoS Negl. Trop. Dis.">
        <title>Revisiting the worldwide diversity of Leptospira species in the environment.</title>
        <authorList>
            <person name="Vincent A.T."/>
            <person name="Schiettekatte O."/>
            <person name="Bourhy P."/>
            <person name="Veyrier F.J."/>
            <person name="Picardeau M."/>
        </authorList>
    </citation>
    <scope>NUCLEOTIDE SEQUENCE [LARGE SCALE GENOMIC DNA]</scope>
    <source>
        <strain evidence="1">201702476</strain>
    </source>
</reference>
<protein>
    <recommendedName>
        <fullName evidence="3">Cell division inhibitor</fullName>
    </recommendedName>
</protein>
<proteinExistence type="predicted"/>
<dbReference type="SUPFAM" id="SSF55961">
    <property type="entry name" value="Bet v1-like"/>
    <property type="match status" value="1"/>
</dbReference>
<keyword evidence="2" id="KW-1185">Reference proteome</keyword>
<evidence type="ECO:0000313" key="1">
    <source>
        <dbReference type="EMBL" id="TGL57532.1"/>
    </source>
</evidence>
<name>A0A4R9JYC6_9LEPT</name>
<dbReference type="InterPro" id="IPR023393">
    <property type="entry name" value="START-like_dom_sf"/>
</dbReference>
<dbReference type="EMBL" id="RQGD01000035">
    <property type="protein sequence ID" value="TGL57532.1"/>
    <property type="molecule type" value="Genomic_DNA"/>
</dbReference>
<dbReference type="CDD" id="cd07820">
    <property type="entry name" value="SRPBCC_3"/>
    <property type="match status" value="1"/>
</dbReference>
<evidence type="ECO:0000313" key="2">
    <source>
        <dbReference type="Proteomes" id="UP000297693"/>
    </source>
</evidence>
<sequence>MTYFICQSEFQKDKESLFAFHEEPRGFEALVALSAGIEVIQKPKSLAVGETAILRVPIFLNLKSTWIAKHILYEKNKLFVDKQISGPFSYFEHHHKFKEISDHTSILTDQIEIRFPFWPVSKWFILPILKKQFSERHKITAKLLNCQSKLMFCGYSVSVID</sequence>
<organism evidence="1 2">
    <name type="scientific">Leptospira ognonensis</name>
    <dbReference type="NCBI Taxonomy" id="2484945"/>
    <lineage>
        <taxon>Bacteria</taxon>
        <taxon>Pseudomonadati</taxon>
        <taxon>Spirochaetota</taxon>
        <taxon>Spirochaetia</taxon>
        <taxon>Leptospirales</taxon>
        <taxon>Leptospiraceae</taxon>
        <taxon>Leptospira</taxon>
    </lineage>
</organism>
<dbReference type="Gene3D" id="3.30.530.20">
    <property type="match status" value="1"/>
</dbReference>
<evidence type="ECO:0008006" key="3">
    <source>
        <dbReference type="Google" id="ProtNLM"/>
    </source>
</evidence>